<dbReference type="EMBL" id="BARW01027424">
    <property type="protein sequence ID" value="GAJ15489.1"/>
    <property type="molecule type" value="Genomic_DNA"/>
</dbReference>
<organism evidence="1">
    <name type="scientific">marine sediment metagenome</name>
    <dbReference type="NCBI Taxonomy" id="412755"/>
    <lineage>
        <taxon>unclassified sequences</taxon>
        <taxon>metagenomes</taxon>
        <taxon>ecological metagenomes</taxon>
    </lineage>
</organism>
<feature type="non-terminal residue" evidence="1">
    <location>
        <position position="38"/>
    </location>
</feature>
<sequence length="38" mass="4238">MEPGEVSEGGQRRYVAYLIIGKVEHSEVSEGGQRRYVA</sequence>
<accession>X1UDE0</accession>
<reference evidence="1" key="1">
    <citation type="journal article" date="2014" name="Front. Microbiol.">
        <title>High frequency of phylogenetically diverse reductive dehalogenase-homologous genes in deep subseafloor sedimentary metagenomes.</title>
        <authorList>
            <person name="Kawai M."/>
            <person name="Futagami T."/>
            <person name="Toyoda A."/>
            <person name="Takaki Y."/>
            <person name="Nishi S."/>
            <person name="Hori S."/>
            <person name="Arai W."/>
            <person name="Tsubouchi T."/>
            <person name="Morono Y."/>
            <person name="Uchiyama I."/>
            <person name="Ito T."/>
            <person name="Fujiyama A."/>
            <person name="Inagaki F."/>
            <person name="Takami H."/>
        </authorList>
    </citation>
    <scope>NUCLEOTIDE SEQUENCE</scope>
    <source>
        <strain evidence="1">Expedition CK06-06</strain>
    </source>
</reference>
<name>X1UDE0_9ZZZZ</name>
<gene>
    <name evidence="1" type="ORF">S12H4_44503</name>
</gene>
<proteinExistence type="predicted"/>
<comment type="caution">
    <text evidence="1">The sequence shown here is derived from an EMBL/GenBank/DDBJ whole genome shotgun (WGS) entry which is preliminary data.</text>
</comment>
<dbReference type="AlphaFoldDB" id="X1UDE0"/>
<protein>
    <submittedName>
        <fullName evidence="1">Uncharacterized protein</fullName>
    </submittedName>
</protein>
<evidence type="ECO:0000313" key="1">
    <source>
        <dbReference type="EMBL" id="GAJ15489.1"/>
    </source>
</evidence>